<gene>
    <name evidence="4" type="primary">gtdA</name>
    <name evidence="4" type="ORF">GCM10022222_08810</name>
</gene>
<sequence length="360" mass="40166">MTSTSVHRSDERDLAREQLLGQLHKDSITIHRPGDRPLFTREPETAMEPVHWRWADLQGYLEELGRVVDLEAGGARRTLRLSNPGLEYGTTPTFWASIQYINPGEVATAHRHTASAFRFVMRGTGCSTTVDGENYHMAEGDLVLTPSWAWHDHVHEGTEPMIWLDVLDISLMRSLQNVFFDPYPEDVQPVSGQSQRTFQEFGSGLLRPVGPTQSRAVNPLLVYGNAQTTEALERAKGLRPDPCDDVILEYQDPTTGRPATPALSLKSQILRPGFGGLPHRHSGSKVYWVVEGAGVTEVDGSRFDWGAGDFLAVPPWSTVRHSNPHDAEARLFRVDDSAILRALNAYHEQILDTSEQNNGR</sequence>
<feature type="domain" description="Cupin type-2" evidence="3">
    <location>
        <begin position="269"/>
        <end position="332"/>
    </location>
</feature>
<dbReference type="Gene3D" id="2.60.120.10">
    <property type="entry name" value="Jelly Rolls"/>
    <property type="match status" value="1"/>
</dbReference>
<dbReference type="InterPro" id="IPR047183">
    <property type="entry name" value="GDO-like"/>
</dbReference>
<protein>
    <submittedName>
        <fullName evidence="4">Gentisate 1,2-dioxygenase</fullName>
    </submittedName>
</protein>
<organism evidence="4 5">
    <name type="scientific">Amycolatopsis ultiminotia</name>
    <dbReference type="NCBI Taxonomy" id="543629"/>
    <lineage>
        <taxon>Bacteria</taxon>
        <taxon>Bacillati</taxon>
        <taxon>Actinomycetota</taxon>
        <taxon>Actinomycetes</taxon>
        <taxon>Pseudonocardiales</taxon>
        <taxon>Pseudonocardiaceae</taxon>
        <taxon>Amycolatopsis</taxon>
    </lineage>
</organism>
<evidence type="ECO:0000313" key="4">
    <source>
        <dbReference type="EMBL" id="GAA3528056.1"/>
    </source>
</evidence>
<dbReference type="Proteomes" id="UP001500689">
    <property type="component" value="Unassembled WGS sequence"/>
</dbReference>
<keyword evidence="5" id="KW-1185">Reference proteome</keyword>
<feature type="domain" description="Cupin type-2" evidence="3">
    <location>
        <begin position="99"/>
        <end position="166"/>
    </location>
</feature>
<name>A0ABP6V611_9PSEU</name>
<dbReference type="PANTHER" id="PTHR41517:SF1">
    <property type="entry name" value="CUPIN"/>
    <property type="match status" value="1"/>
</dbReference>
<dbReference type="SUPFAM" id="SSF51182">
    <property type="entry name" value="RmlC-like cupins"/>
    <property type="match status" value="1"/>
</dbReference>
<dbReference type="Pfam" id="PF07883">
    <property type="entry name" value="Cupin_2"/>
    <property type="match status" value="2"/>
</dbReference>
<keyword evidence="2" id="KW-0560">Oxidoreductase</keyword>
<proteinExistence type="predicted"/>
<dbReference type="PANTHER" id="PTHR41517">
    <property type="entry name" value="1,2-DIOXYGENASE PROTEIN-RELATED"/>
    <property type="match status" value="1"/>
</dbReference>
<reference evidence="5" key="1">
    <citation type="journal article" date="2019" name="Int. J. Syst. Evol. Microbiol.">
        <title>The Global Catalogue of Microorganisms (GCM) 10K type strain sequencing project: providing services to taxonomists for standard genome sequencing and annotation.</title>
        <authorList>
            <consortium name="The Broad Institute Genomics Platform"/>
            <consortium name="The Broad Institute Genome Sequencing Center for Infectious Disease"/>
            <person name="Wu L."/>
            <person name="Ma J."/>
        </authorList>
    </citation>
    <scope>NUCLEOTIDE SEQUENCE [LARGE SCALE GENOMIC DNA]</scope>
    <source>
        <strain evidence="5">JCM 16898</strain>
    </source>
</reference>
<evidence type="ECO:0000256" key="2">
    <source>
        <dbReference type="ARBA" id="ARBA00023002"/>
    </source>
</evidence>
<dbReference type="RefSeq" id="WP_344855489.1">
    <property type="nucleotide sequence ID" value="NZ_BAAAZN010000001.1"/>
</dbReference>
<dbReference type="InterPro" id="IPR014710">
    <property type="entry name" value="RmlC-like_jellyroll"/>
</dbReference>
<comment type="caution">
    <text evidence="4">The sequence shown here is derived from an EMBL/GenBank/DDBJ whole genome shotgun (WGS) entry which is preliminary data.</text>
</comment>
<dbReference type="CDD" id="cd06992">
    <property type="entry name" value="cupin_GDO-like_C"/>
    <property type="match status" value="1"/>
</dbReference>
<evidence type="ECO:0000313" key="5">
    <source>
        <dbReference type="Proteomes" id="UP001500689"/>
    </source>
</evidence>
<evidence type="ECO:0000259" key="3">
    <source>
        <dbReference type="Pfam" id="PF07883"/>
    </source>
</evidence>
<dbReference type="CDD" id="cd02216">
    <property type="entry name" value="cupin_GDO-like_N"/>
    <property type="match status" value="1"/>
</dbReference>
<dbReference type="InterPro" id="IPR013096">
    <property type="entry name" value="Cupin_2"/>
</dbReference>
<accession>A0ABP6V611</accession>
<evidence type="ECO:0000256" key="1">
    <source>
        <dbReference type="ARBA" id="ARBA00022964"/>
    </source>
</evidence>
<dbReference type="EMBL" id="BAAAZN010000001">
    <property type="protein sequence ID" value="GAA3528056.1"/>
    <property type="molecule type" value="Genomic_DNA"/>
</dbReference>
<dbReference type="InterPro" id="IPR011051">
    <property type="entry name" value="RmlC_Cupin_sf"/>
</dbReference>
<keyword evidence="1" id="KW-0223">Dioxygenase</keyword>